<keyword evidence="5 8" id="KW-0812">Transmembrane</keyword>
<evidence type="ECO:0000256" key="8">
    <source>
        <dbReference type="SAM" id="Phobius"/>
    </source>
</evidence>
<keyword evidence="2" id="KW-1003">Cell membrane</keyword>
<keyword evidence="6 8" id="KW-1133">Transmembrane helix</keyword>
<sequence length="541" mass="61633">MLFYRLRDALRAAFAADPRTFYVRGYFVLLLLLGLCFYKDYGVSWDEQADRTNGMVSARYAVGLVAPNNNFFPNTPDIHGYVENDHGVFFEMPLALLDKVVFGIEDSRTYFLTRHFAVFVVFMMGVWALYKTARVRFRSTRVGLLASTLLVLSPRFFAESFYNGKDIVFLAFFTLGIYTLVRLLERPTWRRAVVHGLATAAAVDVRILGILLVAMTLGMLALEALFGPREPQRGRRLGQVVPVFLGAAVVGIYLGWPYLWEAPVRNFLTAFDNMKKFRFIAEVLYMGRRVSTLELPWHYAPVWIVITTPVAYTAAFVLGVLGALAALVRRHLAHLRTFAGRLDILFLGWFILPIAMVIVLHSVIYDGWRHLYFVYPALLLLAVRGAGSVWQLGRHYRWARPVALGAAVLAGGEMLYTIGRMVQAHPQEQVYFSFLSPAEVETQFERDYWALTYRQGLEWIARHDPSPQINVRTTNPGLIDNNLAIMKPEDRARFRENAPGKAQYFLGAYRVHPEPYPDSLGNEVYAVKPYGIKALTVLYKW</sequence>
<proteinExistence type="predicted"/>
<dbReference type="EMBL" id="JADQDM010000018">
    <property type="protein sequence ID" value="MBF9223747.1"/>
    <property type="molecule type" value="Genomic_DNA"/>
</dbReference>
<evidence type="ECO:0000256" key="6">
    <source>
        <dbReference type="ARBA" id="ARBA00022989"/>
    </source>
</evidence>
<evidence type="ECO:0000256" key="4">
    <source>
        <dbReference type="ARBA" id="ARBA00022679"/>
    </source>
</evidence>
<feature type="transmembrane region" description="Helical" evidence="8">
    <location>
        <begin position="402"/>
        <end position="419"/>
    </location>
</feature>
<evidence type="ECO:0000313" key="11">
    <source>
        <dbReference type="Proteomes" id="UP000618931"/>
    </source>
</evidence>
<dbReference type="PANTHER" id="PTHR33908:SF11">
    <property type="entry name" value="MEMBRANE PROTEIN"/>
    <property type="match status" value="1"/>
</dbReference>
<feature type="domain" description="Glycosyltransferase RgtA/B/C/D-like" evidence="9">
    <location>
        <begin position="116"/>
        <end position="222"/>
    </location>
</feature>
<feature type="transmembrane region" description="Helical" evidence="8">
    <location>
        <begin position="167"/>
        <end position="185"/>
    </location>
</feature>
<accession>A0ABS0IA09</accession>
<keyword evidence="4" id="KW-0808">Transferase</keyword>
<organism evidence="10 11">
    <name type="scientific">Hymenobacter ruricola</name>
    <dbReference type="NCBI Taxonomy" id="2791023"/>
    <lineage>
        <taxon>Bacteria</taxon>
        <taxon>Pseudomonadati</taxon>
        <taxon>Bacteroidota</taxon>
        <taxon>Cytophagia</taxon>
        <taxon>Cytophagales</taxon>
        <taxon>Hymenobacteraceae</taxon>
        <taxon>Hymenobacter</taxon>
    </lineage>
</organism>
<evidence type="ECO:0000256" key="7">
    <source>
        <dbReference type="ARBA" id="ARBA00023136"/>
    </source>
</evidence>
<feature type="transmembrane region" description="Helical" evidence="8">
    <location>
        <begin position="237"/>
        <end position="256"/>
    </location>
</feature>
<evidence type="ECO:0000256" key="5">
    <source>
        <dbReference type="ARBA" id="ARBA00022692"/>
    </source>
</evidence>
<evidence type="ECO:0000313" key="10">
    <source>
        <dbReference type="EMBL" id="MBF9223747.1"/>
    </source>
</evidence>
<feature type="transmembrane region" description="Helical" evidence="8">
    <location>
        <begin position="302"/>
        <end position="328"/>
    </location>
</feature>
<feature type="transmembrane region" description="Helical" evidence="8">
    <location>
        <begin position="370"/>
        <end position="390"/>
    </location>
</feature>
<dbReference type="RefSeq" id="WP_196295174.1">
    <property type="nucleotide sequence ID" value="NZ_JADQDM010000018.1"/>
</dbReference>
<comment type="subcellular location">
    <subcellularLocation>
        <location evidence="1">Cell membrane</location>
        <topology evidence="1">Multi-pass membrane protein</topology>
    </subcellularLocation>
</comment>
<dbReference type="PANTHER" id="PTHR33908">
    <property type="entry name" value="MANNOSYLTRANSFERASE YKCB-RELATED"/>
    <property type="match status" value="1"/>
</dbReference>
<dbReference type="InterPro" id="IPR038731">
    <property type="entry name" value="RgtA/B/C-like"/>
</dbReference>
<dbReference type="Proteomes" id="UP000618931">
    <property type="component" value="Unassembled WGS sequence"/>
</dbReference>
<evidence type="ECO:0000256" key="3">
    <source>
        <dbReference type="ARBA" id="ARBA00022676"/>
    </source>
</evidence>
<keyword evidence="7 8" id="KW-0472">Membrane</keyword>
<evidence type="ECO:0000256" key="2">
    <source>
        <dbReference type="ARBA" id="ARBA00022475"/>
    </source>
</evidence>
<feature type="transmembrane region" description="Helical" evidence="8">
    <location>
        <begin position="20"/>
        <end position="38"/>
    </location>
</feature>
<keyword evidence="11" id="KW-1185">Reference proteome</keyword>
<evidence type="ECO:0000256" key="1">
    <source>
        <dbReference type="ARBA" id="ARBA00004651"/>
    </source>
</evidence>
<dbReference type="InterPro" id="IPR050297">
    <property type="entry name" value="LipidA_mod_glycosyltrf_83"/>
</dbReference>
<feature type="transmembrane region" description="Helical" evidence="8">
    <location>
        <begin position="205"/>
        <end position="225"/>
    </location>
</feature>
<protein>
    <submittedName>
        <fullName evidence="10">Glycosyltransferase family 39 protein</fullName>
    </submittedName>
</protein>
<feature type="transmembrane region" description="Helical" evidence="8">
    <location>
        <begin position="340"/>
        <end position="364"/>
    </location>
</feature>
<reference evidence="10 11" key="1">
    <citation type="submission" date="2020-11" db="EMBL/GenBank/DDBJ databases">
        <authorList>
            <person name="Kim M.K."/>
        </authorList>
    </citation>
    <scope>NUCLEOTIDE SEQUENCE [LARGE SCALE GENOMIC DNA]</scope>
    <source>
        <strain evidence="10 11">BT662</strain>
    </source>
</reference>
<evidence type="ECO:0000259" key="9">
    <source>
        <dbReference type="Pfam" id="PF13231"/>
    </source>
</evidence>
<gene>
    <name evidence="10" type="ORF">I2H31_21765</name>
</gene>
<keyword evidence="3" id="KW-0328">Glycosyltransferase</keyword>
<name>A0ABS0IA09_9BACT</name>
<comment type="caution">
    <text evidence="10">The sequence shown here is derived from an EMBL/GenBank/DDBJ whole genome shotgun (WGS) entry which is preliminary data.</text>
</comment>
<dbReference type="Pfam" id="PF13231">
    <property type="entry name" value="PMT_2"/>
    <property type="match status" value="1"/>
</dbReference>
<feature type="transmembrane region" description="Helical" evidence="8">
    <location>
        <begin position="111"/>
        <end position="130"/>
    </location>
</feature>